<evidence type="ECO:0000313" key="3">
    <source>
        <dbReference type="Proteomes" id="UP000887013"/>
    </source>
</evidence>
<feature type="region of interest" description="Disordered" evidence="1">
    <location>
        <begin position="69"/>
        <end position="112"/>
    </location>
</feature>
<sequence>MRLPLCFVRNRWLSRTSFVLDVCAYVFEFSAPFAHVLLADTLFPEDFTLLGMNVHRRSVFLHTKNETRNSHLSGEASGSSISNGCQAKNERRRQPVREETGREEASHTPMSPNLANSVLHVCMSLGTLF</sequence>
<accession>A0A8X6Q9Y2</accession>
<feature type="compositionally biased region" description="Polar residues" evidence="1">
    <location>
        <begin position="70"/>
        <end position="86"/>
    </location>
</feature>
<feature type="compositionally biased region" description="Basic and acidic residues" evidence="1">
    <location>
        <begin position="88"/>
        <end position="106"/>
    </location>
</feature>
<name>A0A8X6Q9Y2_NEPPI</name>
<comment type="caution">
    <text evidence="2">The sequence shown here is derived from an EMBL/GenBank/DDBJ whole genome shotgun (WGS) entry which is preliminary data.</text>
</comment>
<evidence type="ECO:0000313" key="2">
    <source>
        <dbReference type="EMBL" id="GFU14938.1"/>
    </source>
</evidence>
<dbReference type="Proteomes" id="UP000887013">
    <property type="component" value="Unassembled WGS sequence"/>
</dbReference>
<protein>
    <submittedName>
        <fullName evidence="2">Uncharacterized protein</fullName>
    </submittedName>
</protein>
<dbReference type="EMBL" id="BMAW01030078">
    <property type="protein sequence ID" value="GFU14938.1"/>
    <property type="molecule type" value="Genomic_DNA"/>
</dbReference>
<evidence type="ECO:0000256" key="1">
    <source>
        <dbReference type="SAM" id="MobiDB-lite"/>
    </source>
</evidence>
<reference evidence="2" key="1">
    <citation type="submission" date="2020-08" db="EMBL/GenBank/DDBJ databases">
        <title>Multicomponent nature underlies the extraordinary mechanical properties of spider dragline silk.</title>
        <authorList>
            <person name="Kono N."/>
            <person name="Nakamura H."/>
            <person name="Mori M."/>
            <person name="Yoshida Y."/>
            <person name="Ohtoshi R."/>
            <person name="Malay A.D."/>
            <person name="Moran D.A.P."/>
            <person name="Tomita M."/>
            <person name="Numata K."/>
            <person name="Arakawa K."/>
        </authorList>
    </citation>
    <scope>NUCLEOTIDE SEQUENCE</scope>
</reference>
<gene>
    <name evidence="2" type="ORF">NPIL_382031</name>
</gene>
<keyword evidence="3" id="KW-1185">Reference proteome</keyword>
<organism evidence="2 3">
    <name type="scientific">Nephila pilipes</name>
    <name type="common">Giant wood spider</name>
    <name type="synonym">Nephila maculata</name>
    <dbReference type="NCBI Taxonomy" id="299642"/>
    <lineage>
        <taxon>Eukaryota</taxon>
        <taxon>Metazoa</taxon>
        <taxon>Ecdysozoa</taxon>
        <taxon>Arthropoda</taxon>
        <taxon>Chelicerata</taxon>
        <taxon>Arachnida</taxon>
        <taxon>Araneae</taxon>
        <taxon>Araneomorphae</taxon>
        <taxon>Entelegynae</taxon>
        <taxon>Araneoidea</taxon>
        <taxon>Nephilidae</taxon>
        <taxon>Nephila</taxon>
    </lineage>
</organism>
<dbReference type="AlphaFoldDB" id="A0A8X6Q9Y2"/>
<proteinExistence type="predicted"/>